<dbReference type="Gene3D" id="1.10.1040.10">
    <property type="entry name" value="N-(1-d-carboxylethyl)-l-norvaline Dehydrogenase, domain 2"/>
    <property type="match status" value="1"/>
</dbReference>
<evidence type="ECO:0000313" key="12">
    <source>
        <dbReference type="EMBL" id="UYQ95773.1"/>
    </source>
</evidence>
<evidence type="ECO:0000256" key="7">
    <source>
        <dbReference type="ARBA" id="ARBA00032024"/>
    </source>
</evidence>
<dbReference type="PANTHER" id="PTHR21708:SF26">
    <property type="entry name" value="2-DEHYDROPANTOATE 2-REDUCTASE"/>
    <property type="match status" value="1"/>
</dbReference>
<dbReference type="RefSeq" id="WP_244844625.1">
    <property type="nucleotide sequence ID" value="NZ_CP107006.1"/>
</dbReference>
<evidence type="ECO:0000256" key="4">
    <source>
        <dbReference type="ARBA" id="ARBA00019465"/>
    </source>
</evidence>
<keyword evidence="5 9" id="KW-0521">NADP</keyword>
<dbReference type="InterPro" id="IPR013328">
    <property type="entry name" value="6PGD_dom2"/>
</dbReference>
<gene>
    <name evidence="12" type="ORF">MKQ68_11735</name>
</gene>
<accession>A0ABY6J807</accession>
<dbReference type="GO" id="GO:0008677">
    <property type="term" value="F:2-dehydropantoate 2-reductase activity"/>
    <property type="evidence" value="ECO:0007669"/>
    <property type="project" value="UniProtKB-EC"/>
</dbReference>
<dbReference type="Pfam" id="PF08546">
    <property type="entry name" value="ApbA_C"/>
    <property type="match status" value="1"/>
</dbReference>
<dbReference type="SUPFAM" id="SSF48179">
    <property type="entry name" value="6-phosphogluconate dehydrogenase C-terminal domain-like"/>
    <property type="match status" value="1"/>
</dbReference>
<sequence>MHIFIIGAGAIGKALAVLLQQAGKAVTLLRGSTNDVPAHTQQLQVTLADGQTITAEIRTQSLDHFTHLNGLIVLTSKSFGNERLAHLLRPKTGNAPLVILQNGLGVEQPFIREHFTAVYRCVLFVTSQVENTIRFKPVAPCPIGHIDGTPGLEDDIAALLDTPHFRFRGEKNIQPVIWKKAIINSVFNSVCPLLEVDNGIFHRNAEALNIARGIITECLAVAALQGVTLSPAAIEENLLQISRLSDGQLISTLQDIRRQRDTEIDTLNIAIARIAAEQGAEALVKATSLLGELTKLKSLQARQAI</sequence>
<comment type="catalytic activity">
    <reaction evidence="8 9">
        <text>(R)-pantoate + NADP(+) = 2-dehydropantoate + NADPH + H(+)</text>
        <dbReference type="Rhea" id="RHEA:16233"/>
        <dbReference type="ChEBI" id="CHEBI:11561"/>
        <dbReference type="ChEBI" id="CHEBI:15378"/>
        <dbReference type="ChEBI" id="CHEBI:15980"/>
        <dbReference type="ChEBI" id="CHEBI:57783"/>
        <dbReference type="ChEBI" id="CHEBI:58349"/>
        <dbReference type="EC" id="1.1.1.169"/>
    </reaction>
</comment>
<evidence type="ECO:0000256" key="3">
    <source>
        <dbReference type="ARBA" id="ARBA00013014"/>
    </source>
</evidence>
<proteinExistence type="inferred from homology"/>
<protein>
    <recommendedName>
        <fullName evidence="4 9">2-dehydropantoate 2-reductase</fullName>
        <ecNumber evidence="3 9">1.1.1.169</ecNumber>
    </recommendedName>
    <alternativeName>
        <fullName evidence="7 9">Ketopantoate reductase</fullName>
    </alternativeName>
</protein>
<dbReference type="SUPFAM" id="SSF51735">
    <property type="entry name" value="NAD(P)-binding Rossmann-fold domains"/>
    <property type="match status" value="1"/>
</dbReference>
<evidence type="ECO:0000256" key="9">
    <source>
        <dbReference type="RuleBase" id="RU362068"/>
    </source>
</evidence>
<evidence type="ECO:0000256" key="6">
    <source>
        <dbReference type="ARBA" id="ARBA00023002"/>
    </source>
</evidence>
<keyword evidence="13" id="KW-1185">Reference proteome</keyword>
<evidence type="ECO:0000259" key="10">
    <source>
        <dbReference type="Pfam" id="PF02558"/>
    </source>
</evidence>
<evidence type="ECO:0000256" key="8">
    <source>
        <dbReference type="ARBA" id="ARBA00048793"/>
    </source>
</evidence>
<dbReference type="InterPro" id="IPR008927">
    <property type="entry name" value="6-PGluconate_DH-like_C_sf"/>
</dbReference>
<feature type="domain" description="Ketopantoate reductase C-terminal" evidence="11">
    <location>
        <begin position="172"/>
        <end position="282"/>
    </location>
</feature>
<comment type="similarity">
    <text evidence="2 9">Belongs to the ketopantoate reductase family.</text>
</comment>
<dbReference type="InterPro" id="IPR003710">
    <property type="entry name" value="ApbA"/>
</dbReference>
<feature type="domain" description="Ketopantoate reductase N-terminal" evidence="10">
    <location>
        <begin position="3"/>
        <end position="132"/>
    </location>
</feature>
<dbReference type="Gene3D" id="3.40.50.720">
    <property type="entry name" value="NAD(P)-binding Rossmann-like Domain"/>
    <property type="match status" value="1"/>
</dbReference>
<name>A0ABY6J807_9BACT</name>
<dbReference type="InterPro" id="IPR051402">
    <property type="entry name" value="KPR-Related"/>
</dbReference>
<dbReference type="InterPro" id="IPR013332">
    <property type="entry name" value="KPR_N"/>
</dbReference>
<reference evidence="12" key="1">
    <citation type="submission" date="2022-10" db="EMBL/GenBank/DDBJ databases">
        <title>Chitinophaga sp. nov., isolated from soil.</title>
        <authorList>
            <person name="Jeon C.O."/>
        </authorList>
    </citation>
    <scope>NUCLEOTIDE SEQUENCE</scope>
    <source>
        <strain evidence="12">R8</strain>
    </source>
</reference>
<evidence type="ECO:0000313" key="13">
    <source>
        <dbReference type="Proteomes" id="UP001162741"/>
    </source>
</evidence>
<dbReference type="EMBL" id="CP107006">
    <property type="protein sequence ID" value="UYQ95773.1"/>
    <property type="molecule type" value="Genomic_DNA"/>
</dbReference>
<dbReference type="Proteomes" id="UP001162741">
    <property type="component" value="Chromosome"/>
</dbReference>
<dbReference type="EC" id="1.1.1.169" evidence="3 9"/>
<comment type="pathway">
    <text evidence="1 9">Cofactor biosynthesis; (R)-pantothenate biosynthesis; (R)-pantoate from 3-methyl-2-oxobutanoate: step 2/2.</text>
</comment>
<dbReference type="InterPro" id="IPR036291">
    <property type="entry name" value="NAD(P)-bd_dom_sf"/>
</dbReference>
<dbReference type="PANTHER" id="PTHR21708">
    <property type="entry name" value="PROBABLE 2-DEHYDROPANTOATE 2-REDUCTASE"/>
    <property type="match status" value="1"/>
</dbReference>
<dbReference type="InterPro" id="IPR013752">
    <property type="entry name" value="KPA_reductase"/>
</dbReference>
<organism evidence="12 13">
    <name type="scientific">Chitinophaga horti</name>
    <dbReference type="NCBI Taxonomy" id="2920382"/>
    <lineage>
        <taxon>Bacteria</taxon>
        <taxon>Pseudomonadati</taxon>
        <taxon>Bacteroidota</taxon>
        <taxon>Chitinophagia</taxon>
        <taxon>Chitinophagales</taxon>
        <taxon>Chitinophagaceae</taxon>
        <taxon>Chitinophaga</taxon>
    </lineage>
</organism>
<evidence type="ECO:0000256" key="2">
    <source>
        <dbReference type="ARBA" id="ARBA00007870"/>
    </source>
</evidence>
<dbReference type="Pfam" id="PF02558">
    <property type="entry name" value="ApbA"/>
    <property type="match status" value="1"/>
</dbReference>
<comment type="function">
    <text evidence="9">Catalyzes the NADPH-dependent reduction of ketopantoate into pantoic acid.</text>
</comment>
<evidence type="ECO:0000259" key="11">
    <source>
        <dbReference type="Pfam" id="PF08546"/>
    </source>
</evidence>
<dbReference type="NCBIfam" id="TIGR00745">
    <property type="entry name" value="apbA_panE"/>
    <property type="match status" value="1"/>
</dbReference>
<keyword evidence="6 9" id="KW-0560">Oxidoreductase</keyword>
<evidence type="ECO:0000256" key="1">
    <source>
        <dbReference type="ARBA" id="ARBA00004994"/>
    </source>
</evidence>
<keyword evidence="9" id="KW-0566">Pantothenate biosynthesis</keyword>
<evidence type="ECO:0000256" key="5">
    <source>
        <dbReference type="ARBA" id="ARBA00022857"/>
    </source>
</evidence>